<feature type="transmembrane region" description="Helical" evidence="1">
    <location>
        <begin position="37"/>
        <end position="62"/>
    </location>
</feature>
<evidence type="ECO:0000313" key="3">
    <source>
        <dbReference type="Proteomes" id="UP000179807"/>
    </source>
</evidence>
<keyword evidence="1" id="KW-0812">Transmembrane</keyword>
<evidence type="ECO:0000256" key="1">
    <source>
        <dbReference type="SAM" id="Phobius"/>
    </source>
</evidence>
<gene>
    <name evidence="2" type="ORF">TRFO_11695</name>
</gene>
<dbReference type="RefSeq" id="XP_068346639.1">
    <property type="nucleotide sequence ID" value="XM_068496182.1"/>
</dbReference>
<sequence length="203" mass="23380">MANAHLTHHAYAKSQFANEVLVVKHSKLFYKFQLNQIVMLVMITTMQPLIVVCQVIHLNVILQLKKPVKMPNVKLIVNSSNNSATKVPSLALLVLLQSTFWVSQLNQKHHQQLHHAQEHAPYQFNNQEFHLSSNKQSTYQMNLQQMKFMKSNYSTMEHSSASIALNPMKHFQTSSKKLDAIKLPQFTSQKRILLFVHFITSCS</sequence>
<protein>
    <submittedName>
        <fullName evidence="2">Uncharacterized protein</fullName>
    </submittedName>
</protein>
<keyword evidence="1" id="KW-0472">Membrane</keyword>
<comment type="caution">
    <text evidence="2">The sequence shown here is derived from an EMBL/GenBank/DDBJ whole genome shotgun (WGS) entry which is preliminary data.</text>
</comment>
<dbReference type="Proteomes" id="UP000179807">
    <property type="component" value="Unassembled WGS sequence"/>
</dbReference>
<dbReference type="VEuPathDB" id="TrichDB:TRFO_11695"/>
<name>A0A1J4J1X5_9EUKA</name>
<dbReference type="AlphaFoldDB" id="A0A1J4J1X5"/>
<organism evidence="2 3">
    <name type="scientific">Tritrichomonas foetus</name>
    <dbReference type="NCBI Taxonomy" id="1144522"/>
    <lineage>
        <taxon>Eukaryota</taxon>
        <taxon>Metamonada</taxon>
        <taxon>Parabasalia</taxon>
        <taxon>Tritrichomonadida</taxon>
        <taxon>Tritrichomonadidae</taxon>
        <taxon>Tritrichomonas</taxon>
    </lineage>
</organism>
<dbReference type="GeneID" id="94830886"/>
<keyword evidence="1" id="KW-1133">Transmembrane helix</keyword>
<accession>A0A1J4J1X5</accession>
<proteinExistence type="predicted"/>
<dbReference type="EMBL" id="MLAK01001393">
    <property type="protein sequence ID" value="OHS93502.1"/>
    <property type="molecule type" value="Genomic_DNA"/>
</dbReference>
<reference evidence="2" key="1">
    <citation type="submission" date="2016-10" db="EMBL/GenBank/DDBJ databases">
        <authorList>
            <person name="Benchimol M."/>
            <person name="Almeida L.G."/>
            <person name="Vasconcelos A.T."/>
            <person name="Perreira-Neves A."/>
            <person name="Rosa I.A."/>
            <person name="Tasca T."/>
            <person name="Bogo M.R."/>
            <person name="de Souza W."/>
        </authorList>
    </citation>
    <scope>NUCLEOTIDE SEQUENCE [LARGE SCALE GENOMIC DNA]</scope>
    <source>
        <strain evidence="2">K</strain>
    </source>
</reference>
<evidence type="ECO:0000313" key="2">
    <source>
        <dbReference type="EMBL" id="OHS93502.1"/>
    </source>
</evidence>
<keyword evidence="3" id="KW-1185">Reference proteome</keyword>